<dbReference type="RefSeq" id="YP_009596796.1">
    <property type="nucleotide sequence ID" value="NC_041890.1"/>
</dbReference>
<name>A0A1D8ETH2_9CAUD</name>
<organism evidence="2 3">
    <name type="scientific">Propionibacterium phage Anatole</name>
    <dbReference type="NCBI Taxonomy" id="1897531"/>
    <lineage>
        <taxon>Viruses</taxon>
        <taxon>Duplodnaviria</taxon>
        <taxon>Heunggongvirae</taxon>
        <taxon>Uroviricota</taxon>
        <taxon>Caudoviricetes</taxon>
        <taxon>Anatolevirus</taxon>
        <taxon>Anatolevirus anatole</taxon>
    </lineage>
</organism>
<keyword evidence="3" id="KW-1185">Reference proteome</keyword>
<evidence type="ECO:0000256" key="1">
    <source>
        <dbReference type="SAM" id="MobiDB-lite"/>
    </source>
</evidence>
<dbReference type="OrthoDB" id="22264at10239"/>
<dbReference type="EMBL" id="KX620748">
    <property type="protein sequence ID" value="AOT24286.1"/>
    <property type="molecule type" value="Genomic_DNA"/>
</dbReference>
<evidence type="ECO:0000313" key="2">
    <source>
        <dbReference type="EMBL" id="AOT24286.1"/>
    </source>
</evidence>
<dbReference type="GeneID" id="40072394"/>
<dbReference type="KEGG" id="vg:40072394"/>
<accession>A0A1D8ETH2</accession>
<reference evidence="2 3" key="1">
    <citation type="submission" date="2016-07" db="EMBL/GenBank/DDBJ databases">
        <authorList>
            <person name="Modlin R.L."/>
            <person name="Cheng L.S."/>
            <person name="Marinelli L.J."/>
            <person name="Grosset N."/>
            <person name="Gautier M."/>
            <person name="Fitz-Gibbon S."/>
            <person name="Pellegrini M."/>
            <person name="Bowman C.A."/>
            <person name="Russell D.A."/>
            <person name="Jacobs-Sera D."/>
            <person name="Hatfull G.F."/>
        </authorList>
    </citation>
    <scope>NUCLEOTIDE SEQUENCE [LARGE SCALE GENOMIC DNA]</scope>
</reference>
<feature type="region of interest" description="Disordered" evidence="1">
    <location>
        <begin position="1"/>
        <end position="20"/>
    </location>
</feature>
<protein>
    <submittedName>
        <fullName evidence="2">Uncharacterized protein</fullName>
    </submittedName>
</protein>
<dbReference type="Proteomes" id="UP000223795">
    <property type="component" value="Segment"/>
</dbReference>
<gene>
    <name evidence="2" type="primary">48</name>
    <name evidence="2" type="ORF">ANATOLE_48</name>
</gene>
<proteinExistence type="predicted"/>
<sequence>MSNPEYLDPQATQGPQNRVQRSVSMEAIDPKAGMTLDEVDAFVQDAMRADIDGATPVKVTVGFRSQVRTAKIEEER</sequence>
<feature type="compositionally biased region" description="Polar residues" evidence="1">
    <location>
        <begin position="10"/>
        <end position="20"/>
    </location>
</feature>
<evidence type="ECO:0000313" key="3">
    <source>
        <dbReference type="Proteomes" id="UP000223795"/>
    </source>
</evidence>